<dbReference type="InterPro" id="IPR050832">
    <property type="entry name" value="Bact_Acetyltransf"/>
</dbReference>
<dbReference type="AlphaFoldDB" id="A0A8J7GNW9"/>
<name>A0A8J7GNW9_9ACTN</name>
<dbReference type="InterPro" id="IPR016181">
    <property type="entry name" value="Acyl_CoA_acyltransferase"/>
</dbReference>
<evidence type="ECO:0000313" key="4">
    <source>
        <dbReference type="EMBL" id="MBG6136154.1"/>
    </source>
</evidence>
<dbReference type="Gene3D" id="3.40.630.30">
    <property type="match status" value="1"/>
</dbReference>
<dbReference type="Proteomes" id="UP000622552">
    <property type="component" value="Unassembled WGS sequence"/>
</dbReference>
<dbReference type="RefSeq" id="WP_197003171.1">
    <property type="nucleotide sequence ID" value="NZ_BONS01000038.1"/>
</dbReference>
<dbReference type="SUPFAM" id="SSF55729">
    <property type="entry name" value="Acyl-CoA N-acyltransferases (Nat)"/>
    <property type="match status" value="2"/>
</dbReference>
<protein>
    <submittedName>
        <fullName evidence="4">Ribosomal protein S18 acetylase RimI-like enzyme</fullName>
    </submittedName>
</protein>
<dbReference type="PANTHER" id="PTHR43877:SF1">
    <property type="entry name" value="ACETYLTRANSFERASE"/>
    <property type="match status" value="1"/>
</dbReference>
<accession>A0A8J7GNW9</accession>
<dbReference type="Pfam" id="PF00583">
    <property type="entry name" value="Acetyltransf_1"/>
    <property type="match status" value="1"/>
</dbReference>
<dbReference type="EMBL" id="JADOUF010000001">
    <property type="protein sequence ID" value="MBG6136154.1"/>
    <property type="molecule type" value="Genomic_DNA"/>
</dbReference>
<keyword evidence="5" id="KW-1185">Reference proteome</keyword>
<proteinExistence type="predicted"/>
<dbReference type="CDD" id="cd04301">
    <property type="entry name" value="NAT_SF"/>
    <property type="match status" value="1"/>
</dbReference>
<organism evidence="4 5">
    <name type="scientific">Longispora fulva</name>
    <dbReference type="NCBI Taxonomy" id="619741"/>
    <lineage>
        <taxon>Bacteria</taxon>
        <taxon>Bacillati</taxon>
        <taxon>Actinomycetota</taxon>
        <taxon>Actinomycetes</taxon>
        <taxon>Micromonosporales</taxon>
        <taxon>Micromonosporaceae</taxon>
        <taxon>Longispora</taxon>
    </lineage>
</organism>
<dbReference type="PANTHER" id="PTHR43877">
    <property type="entry name" value="AMINOALKYLPHOSPHONATE N-ACETYLTRANSFERASE-RELATED-RELATED"/>
    <property type="match status" value="1"/>
</dbReference>
<reference evidence="4" key="1">
    <citation type="submission" date="2020-11" db="EMBL/GenBank/DDBJ databases">
        <title>Sequencing the genomes of 1000 actinobacteria strains.</title>
        <authorList>
            <person name="Klenk H.-P."/>
        </authorList>
    </citation>
    <scope>NUCLEOTIDE SEQUENCE</scope>
    <source>
        <strain evidence="4">DSM 45356</strain>
    </source>
</reference>
<evidence type="ECO:0000259" key="3">
    <source>
        <dbReference type="PROSITE" id="PS51186"/>
    </source>
</evidence>
<keyword evidence="4" id="KW-0689">Ribosomal protein</keyword>
<dbReference type="GO" id="GO:0016747">
    <property type="term" value="F:acyltransferase activity, transferring groups other than amino-acyl groups"/>
    <property type="evidence" value="ECO:0007669"/>
    <property type="project" value="InterPro"/>
</dbReference>
<keyword evidence="2" id="KW-0012">Acyltransferase</keyword>
<evidence type="ECO:0000313" key="5">
    <source>
        <dbReference type="Proteomes" id="UP000622552"/>
    </source>
</evidence>
<dbReference type="InterPro" id="IPR000182">
    <property type="entry name" value="GNAT_dom"/>
</dbReference>
<dbReference type="PROSITE" id="PS51186">
    <property type="entry name" value="GNAT"/>
    <property type="match status" value="1"/>
</dbReference>
<comment type="caution">
    <text evidence="4">The sequence shown here is derived from an EMBL/GenBank/DDBJ whole genome shotgun (WGS) entry which is preliminary data.</text>
</comment>
<sequence>MPFRAATAADEPALTALFRAAELAAAGRAGTTAPELRAILDAPDLRSAVADRDGAIVGFAALHAAAHVGHLRAHLATAPGEPADPLLDRIAGWAGGAKVTLFQLPGATTVPALRGRGWKPVRRYTRLTADLTTELPAPADAAAGVRILAAGEPATVHAVIEDAVAGHWQHRPRDFADFWRDQRGIDGHDPTLWWLAEVDGRPAAALIARGAPGRAWIGWFGTREPYRGRGLGRALLLTAFAELARRGHRTVGVDVDSANETGAPGVYRAAGMRVLGEADQWLLA</sequence>
<dbReference type="GO" id="GO:0005840">
    <property type="term" value="C:ribosome"/>
    <property type="evidence" value="ECO:0007669"/>
    <property type="project" value="UniProtKB-KW"/>
</dbReference>
<evidence type="ECO:0000256" key="2">
    <source>
        <dbReference type="ARBA" id="ARBA00023315"/>
    </source>
</evidence>
<feature type="domain" description="N-acetyltransferase" evidence="3">
    <location>
        <begin position="154"/>
        <end position="284"/>
    </location>
</feature>
<gene>
    <name evidence="4" type="ORF">IW245_002348</name>
</gene>
<evidence type="ECO:0000256" key="1">
    <source>
        <dbReference type="ARBA" id="ARBA00022679"/>
    </source>
</evidence>
<keyword evidence="1" id="KW-0808">Transferase</keyword>
<keyword evidence="4" id="KW-0687">Ribonucleoprotein</keyword>